<evidence type="ECO:0000256" key="1">
    <source>
        <dbReference type="ARBA" id="ARBA00000851"/>
    </source>
</evidence>
<dbReference type="EMBL" id="NRJH01000003">
    <property type="protein sequence ID" value="RIY34065.1"/>
    <property type="molecule type" value="Genomic_DNA"/>
</dbReference>
<dbReference type="SUPFAM" id="SSF52540">
    <property type="entry name" value="P-loop containing nucleoside triphosphate hydrolases"/>
    <property type="match status" value="1"/>
</dbReference>
<name>A0A3A1Y8S3_9GAMM</name>
<gene>
    <name evidence="12" type="ORF">CJP74_00350</name>
</gene>
<dbReference type="GO" id="GO:0009307">
    <property type="term" value="P:DNA restriction-modification system"/>
    <property type="evidence" value="ECO:0007669"/>
    <property type="project" value="UniProtKB-KW"/>
</dbReference>
<dbReference type="RefSeq" id="WP_119496289.1">
    <property type="nucleotide sequence ID" value="NZ_NRJH01000003.1"/>
</dbReference>
<evidence type="ECO:0000313" key="12">
    <source>
        <dbReference type="EMBL" id="RIY34065.1"/>
    </source>
</evidence>
<evidence type="ECO:0000256" key="10">
    <source>
        <dbReference type="ARBA" id="ARBA00023125"/>
    </source>
</evidence>
<reference evidence="12 13" key="1">
    <citation type="submission" date="2017-08" db="EMBL/GenBank/DDBJ databases">
        <title>Reclassification of Bisgaard taxon 37 and 44.</title>
        <authorList>
            <person name="Christensen H."/>
        </authorList>
    </citation>
    <scope>NUCLEOTIDE SEQUENCE [LARGE SCALE GENOMIC DNA]</scope>
    <source>
        <strain evidence="12 13">B96_4</strain>
    </source>
</reference>
<keyword evidence="5" id="KW-0547">Nucleotide-binding</keyword>
<feature type="domain" description="Helicase ATP-binding" evidence="11">
    <location>
        <begin position="315"/>
        <end position="486"/>
    </location>
</feature>
<dbReference type="GO" id="GO:0005524">
    <property type="term" value="F:ATP binding"/>
    <property type="evidence" value="ECO:0007669"/>
    <property type="project" value="UniProtKB-KW"/>
</dbReference>
<dbReference type="InterPro" id="IPR007409">
    <property type="entry name" value="Restrct_endonuc_type1_HsdR_N"/>
</dbReference>
<keyword evidence="4" id="KW-0540">Nuclease</keyword>
<dbReference type="SMART" id="SM00487">
    <property type="entry name" value="DEXDc"/>
    <property type="match status" value="1"/>
</dbReference>
<keyword evidence="7" id="KW-0255">Endonuclease</keyword>
<dbReference type="Pfam" id="PF04313">
    <property type="entry name" value="HSDR_N"/>
    <property type="match status" value="1"/>
</dbReference>
<dbReference type="GO" id="GO:0009035">
    <property type="term" value="F:type I site-specific deoxyribonuclease activity"/>
    <property type="evidence" value="ECO:0007669"/>
    <property type="project" value="UniProtKB-EC"/>
</dbReference>
<dbReference type="Pfam" id="PF22679">
    <property type="entry name" value="T1R_D3-like"/>
    <property type="match status" value="1"/>
</dbReference>
<proteinExistence type="inferred from homology"/>
<dbReference type="Pfam" id="PF18766">
    <property type="entry name" value="SWI2_SNF2"/>
    <property type="match status" value="1"/>
</dbReference>
<keyword evidence="6" id="KW-0680">Restriction system</keyword>
<evidence type="ECO:0000256" key="6">
    <source>
        <dbReference type="ARBA" id="ARBA00022747"/>
    </source>
</evidence>
<evidence type="ECO:0000256" key="3">
    <source>
        <dbReference type="ARBA" id="ARBA00012654"/>
    </source>
</evidence>
<sequence length="1045" mass="120374">MNASEKDLCNEVIDKILSQLGYKKQQPSSLGKLAEQALQMRTFSLEQQKLARNILSSLLNSQSDFFASKQGQGYYLQLVNLALDYLELNFKQRTSQSTFLWYNYKFAQILQEIIALKAPHLHEFSFVREVKLPHEHGSYRADYGIYFNGILLSLIEVKRDTSLHDKAQNQLLNQSSSAPSVLFAQLLVALSENSLTYISAGENQFKKWVFDGSVKHDFIQERVKSQLKLLNLSSYKRLKENLTSLFSPYRLLDFVQSFILYHKVDASTQTIVKKISARHNQYYGACALRARIIKKYAPHLKEVKSNPDWQAYVKSLKSNCADDALINQAPGSGKSMIITFLLNWILKNLEQAKVIVVFDRVQLEQQYQKQYLEQLEQEYSQEQLVNLNAYRSKNMQHLQEQLDDPESKLIFTLIQKFNPDQRDKRVLDSYNCVVIVDECHRSHSGNLHHAIRQRLSDKQIILGLTGTASPEVYTKNYNNKFLRASESNFGDVVHTYSYAQSVNDGNIYDITYLYPVISLIKNDNSDLSDFADKSYSQIKNSLNREIKLTPEQSLDYIYAYVHKYLCQEQQWGALLVCEDINQAFHYAHLLEQRNLSLSKKQANSNLKPIPFALITSYSLNQGANQDPQHKESKEELLRRLIQQLDPNNSNNLKLYEQQALNLFQTNPEKLRLLIVVDKLTTGFDAPKAKLLFLARNLQGGQLIQTISRVNRYAQGKTTAYVADFCNNYDNLQKARVDYIWIPDQFKVSNSQGVNKKLEIYDQKANSLYLQLQDLGQKLGIDIQQENDEQLGLLQQKFAPIWDQPARLEPQLLEVLAPFTRGLKDAIQALTYLATMLYVRNNDLKQSTPLFRRLEFFNGLLKTCKEILCQASKNAQLLGFNPLLRVEINDAFEYAMLNLELGQVENLELASEQKEQVLLEQEQGGKLASGYVADLEQTLDLLIQQCQEELQELIGKGIRLNIKDLIKGYLLFAQLDPELVKQHIAFLASQYRNLGQEPPEKIEKVLNFSQYKFIAQYSDHDLDNEEFFQAVSEATRAWQNHFANNG</sequence>
<protein>
    <recommendedName>
        <fullName evidence="3">type I site-specific deoxyribonuclease</fullName>
        <ecNumber evidence="3">3.1.21.3</ecNumber>
    </recommendedName>
</protein>
<keyword evidence="9" id="KW-0067">ATP-binding</keyword>
<dbReference type="Gene3D" id="3.40.50.300">
    <property type="entry name" value="P-loop containing nucleotide triphosphate hydrolases"/>
    <property type="match status" value="2"/>
</dbReference>
<dbReference type="GO" id="GO:0003677">
    <property type="term" value="F:DNA binding"/>
    <property type="evidence" value="ECO:0007669"/>
    <property type="project" value="UniProtKB-KW"/>
</dbReference>
<keyword evidence="10" id="KW-0238">DNA-binding</keyword>
<dbReference type="PANTHER" id="PTHR30195:SF15">
    <property type="entry name" value="TYPE I RESTRICTION ENZYME HINDI ENDONUCLEASE SUBUNIT"/>
    <property type="match status" value="1"/>
</dbReference>
<comment type="similarity">
    <text evidence="2">Belongs to the HsdR family.</text>
</comment>
<dbReference type="AlphaFoldDB" id="A0A3A1Y8S3"/>
<dbReference type="InterPro" id="IPR040980">
    <property type="entry name" value="SWI2_SNF2"/>
</dbReference>
<evidence type="ECO:0000259" key="11">
    <source>
        <dbReference type="PROSITE" id="PS51192"/>
    </source>
</evidence>
<keyword evidence="8" id="KW-0378">Hydrolase</keyword>
<keyword evidence="13" id="KW-1185">Reference proteome</keyword>
<evidence type="ECO:0000256" key="4">
    <source>
        <dbReference type="ARBA" id="ARBA00022722"/>
    </source>
</evidence>
<dbReference type="OrthoDB" id="9758243at2"/>
<evidence type="ECO:0000256" key="2">
    <source>
        <dbReference type="ARBA" id="ARBA00008598"/>
    </source>
</evidence>
<dbReference type="InterPro" id="IPR027417">
    <property type="entry name" value="P-loop_NTPase"/>
</dbReference>
<evidence type="ECO:0000256" key="5">
    <source>
        <dbReference type="ARBA" id="ARBA00022741"/>
    </source>
</evidence>
<dbReference type="Proteomes" id="UP000266258">
    <property type="component" value="Unassembled WGS sequence"/>
</dbReference>
<comment type="catalytic activity">
    <reaction evidence="1">
        <text>Endonucleolytic cleavage of DNA to give random double-stranded fragments with terminal 5'-phosphates, ATP is simultaneously hydrolyzed.</text>
        <dbReference type="EC" id="3.1.21.3"/>
    </reaction>
</comment>
<dbReference type="InterPro" id="IPR055180">
    <property type="entry name" value="HsdR_RecA-like_helicase_dom_2"/>
</dbReference>
<dbReference type="PROSITE" id="PS51192">
    <property type="entry name" value="HELICASE_ATP_BIND_1"/>
    <property type="match status" value="1"/>
</dbReference>
<dbReference type="PANTHER" id="PTHR30195">
    <property type="entry name" value="TYPE I SITE-SPECIFIC DEOXYRIBONUCLEASE PROTEIN SUBUNIT M AND R"/>
    <property type="match status" value="1"/>
</dbReference>
<comment type="caution">
    <text evidence="12">The sequence shown here is derived from an EMBL/GenBank/DDBJ whole genome shotgun (WGS) entry which is preliminary data.</text>
</comment>
<evidence type="ECO:0000313" key="13">
    <source>
        <dbReference type="Proteomes" id="UP000266258"/>
    </source>
</evidence>
<organism evidence="12 13">
    <name type="scientific">Psittacicella melopsittaci</name>
    <dbReference type="NCBI Taxonomy" id="2028576"/>
    <lineage>
        <taxon>Bacteria</taxon>
        <taxon>Pseudomonadati</taxon>
        <taxon>Pseudomonadota</taxon>
        <taxon>Gammaproteobacteria</taxon>
        <taxon>Pasteurellales</taxon>
        <taxon>Psittacicellaceae</taxon>
        <taxon>Psittacicella</taxon>
    </lineage>
</organism>
<evidence type="ECO:0000256" key="8">
    <source>
        <dbReference type="ARBA" id="ARBA00022801"/>
    </source>
</evidence>
<evidence type="ECO:0000256" key="7">
    <source>
        <dbReference type="ARBA" id="ARBA00022759"/>
    </source>
</evidence>
<dbReference type="Gene3D" id="3.90.1570.50">
    <property type="match status" value="1"/>
</dbReference>
<accession>A0A3A1Y8S3</accession>
<evidence type="ECO:0000256" key="9">
    <source>
        <dbReference type="ARBA" id="ARBA00022840"/>
    </source>
</evidence>
<dbReference type="InterPro" id="IPR014001">
    <property type="entry name" value="Helicase_ATP-bd"/>
</dbReference>
<dbReference type="InterPro" id="IPR051268">
    <property type="entry name" value="Type-I_R_enzyme_R_subunit"/>
</dbReference>
<dbReference type="EC" id="3.1.21.3" evidence="3"/>